<proteinExistence type="predicted"/>
<keyword evidence="1" id="KW-1133">Transmembrane helix</keyword>
<evidence type="ECO:0000256" key="1">
    <source>
        <dbReference type="SAM" id="Phobius"/>
    </source>
</evidence>
<evidence type="ECO:0000313" key="2">
    <source>
        <dbReference type="EMBL" id="KOF67131.1"/>
    </source>
</evidence>
<gene>
    <name evidence="2" type="ORF">OCBIM_22010364mg</name>
</gene>
<accession>A0A0L8FR07</accession>
<sequence>MYICRHLFTYMHICLQVHAFVYISIFALTFRVFLPKCPCMSVCLYMCVRARMLVYICVSICQCTTMHIDLRTLMKLTRLWKKACPIGSDNNIIQKSWHLR</sequence>
<name>A0A0L8FR07_OCTBM</name>
<keyword evidence="1" id="KW-0472">Membrane</keyword>
<protein>
    <submittedName>
        <fullName evidence="2">Uncharacterized protein</fullName>
    </submittedName>
</protein>
<dbReference type="AlphaFoldDB" id="A0A0L8FR07"/>
<dbReference type="EMBL" id="KQ427367">
    <property type="protein sequence ID" value="KOF67131.1"/>
    <property type="molecule type" value="Genomic_DNA"/>
</dbReference>
<reference evidence="2" key="1">
    <citation type="submission" date="2015-07" db="EMBL/GenBank/DDBJ databases">
        <title>MeaNS - Measles Nucleotide Surveillance Program.</title>
        <authorList>
            <person name="Tran T."/>
            <person name="Druce J."/>
        </authorList>
    </citation>
    <scope>NUCLEOTIDE SEQUENCE</scope>
    <source>
        <strain evidence="2">UCB-OBI-ISO-001</strain>
        <tissue evidence="2">Gonad</tissue>
    </source>
</reference>
<keyword evidence="1" id="KW-0812">Transmembrane</keyword>
<organism evidence="2">
    <name type="scientific">Octopus bimaculoides</name>
    <name type="common">California two-spotted octopus</name>
    <dbReference type="NCBI Taxonomy" id="37653"/>
    <lineage>
        <taxon>Eukaryota</taxon>
        <taxon>Metazoa</taxon>
        <taxon>Spiralia</taxon>
        <taxon>Lophotrochozoa</taxon>
        <taxon>Mollusca</taxon>
        <taxon>Cephalopoda</taxon>
        <taxon>Coleoidea</taxon>
        <taxon>Octopodiformes</taxon>
        <taxon>Octopoda</taxon>
        <taxon>Incirrata</taxon>
        <taxon>Octopodidae</taxon>
        <taxon>Octopus</taxon>
    </lineage>
</organism>
<feature type="transmembrane region" description="Helical" evidence="1">
    <location>
        <begin position="7"/>
        <end position="32"/>
    </location>
</feature>